<gene>
    <name evidence="2" type="ORF">DVH24_015049</name>
</gene>
<evidence type="ECO:0000313" key="2">
    <source>
        <dbReference type="EMBL" id="RXI01700.1"/>
    </source>
</evidence>
<feature type="region of interest" description="Disordered" evidence="1">
    <location>
        <begin position="1"/>
        <end position="20"/>
    </location>
</feature>
<feature type="compositionally biased region" description="Basic and acidic residues" evidence="1">
    <location>
        <begin position="33"/>
        <end position="64"/>
    </location>
</feature>
<dbReference type="Proteomes" id="UP000290289">
    <property type="component" value="Chromosome 4"/>
</dbReference>
<feature type="compositionally biased region" description="Basic and acidic residues" evidence="1">
    <location>
        <begin position="1"/>
        <end position="18"/>
    </location>
</feature>
<proteinExistence type="predicted"/>
<protein>
    <submittedName>
        <fullName evidence="2">Uncharacterized protein</fullName>
    </submittedName>
</protein>
<comment type="caution">
    <text evidence="2">The sequence shown here is derived from an EMBL/GenBank/DDBJ whole genome shotgun (WGS) entry which is preliminary data.</text>
</comment>
<organism evidence="2 3">
    <name type="scientific">Malus domestica</name>
    <name type="common">Apple</name>
    <name type="synonym">Pyrus malus</name>
    <dbReference type="NCBI Taxonomy" id="3750"/>
    <lineage>
        <taxon>Eukaryota</taxon>
        <taxon>Viridiplantae</taxon>
        <taxon>Streptophyta</taxon>
        <taxon>Embryophyta</taxon>
        <taxon>Tracheophyta</taxon>
        <taxon>Spermatophyta</taxon>
        <taxon>Magnoliopsida</taxon>
        <taxon>eudicotyledons</taxon>
        <taxon>Gunneridae</taxon>
        <taxon>Pentapetalae</taxon>
        <taxon>rosids</taxon>
        <taxon>fabids</taxon>
        <taxon>Rosales</taxon>
        <taxon>Rosaceae</taxon>
        <taxon>Amygdaloideae</taxon>
        <taxon>Maleae</taxon>
        <taxon>Malus</taxon>
    </lineage>
</organism>
<reference evidence="2 3" key="1">
    <citation type="submission" date="2018-10" db="EMBL/GenBank/DDBJ databases">
        <title>A high-quality apple genome assembly.</title>
        <authorList>
            <person name="Hu J."/>
        </authorList>
    </citation>
    <scope>NUCLEOTIDE SEQUENCE [LARGE SCALE GENOMIC DNA]</scope>
    <source>
        <strain evidence="3">cv. HFTH1</strain>
        <tissue evidence="2">Young leaf</tissue>
    </source>
</reference>
<keyword evidence="3" id="KW-1185">Reference proteome</keyword>
<dbReference type="EMBL" id="RDQH01000330">
    <property type="protein sequence ID" value="RXI01700.1"/>
    <property type="molecule type" value="Genomic_DNA"/>
</dbReference>
<evidence type="ECO:0000256" key="1">
    <source>
        <dbReference type="SAM" id="MobiDB-lite"/>
    </source>
</evidence>
<sequence>MTILLRERGSEIEHEEGKGVGGMVKVKAQGKGCEVEKEKGDREGVKEKKTDGSAAREDETRSPLEIEGTL</sequence>
<name>A0A498K0M4_MALDO</name>
<accession>A0A498K0M4</accession>
<dbReference type="AlphaFoldDB" id="A0A498K0M4"/>
<evidence type="ECO:0000313" key="3">
    <source>
        <dbReference type="Proteomes" id="UP000290289"/>
    </source>
</evidence>
<feature type="region of interest" description="Disordered" evidence="1">
    <location>
        <begin position="31"/>
        <end position="70"/>
    </location>
</feature>